<dbReference type="PROSITE" id="PS51000">
    <property type="entry name" value="HTH_DEOR_2"/>
    <property type="match status" value="1"/>
</dbReference>
<dbReference type="InterPro" id="IPR036390">
    <property type="entry name" value="WH_DNA-bd_sf"/>
</dbReference>
<accession>A0A178IIP8</accession>
<dbReference type="AlphaFoldDB" id="A0A178IIP8"/>
<proteinExistence type="predicted"/>
<evidence type="ECO:0000256" key="2">
    <source>
        <dbReference type="ARBA" id="ARBA00023015"/>
    </source>
</evidence>
<dbReference type="Gene3D" id="3.40.50.1360">
    <property type="match status" value="1"/>
</dbReference>
<name>A0A178IIP8_9BACT</name>
<dbReference type="InterPro" id="IPR014036">
    <property type="entry name" value="DeoR-like_C"/>
</dbReference>
<dbReference type="Pfam" id="PF08220">
    <property type="entry name" value="HTH_DeoR"/>
    <property type="match status" value="1"/>
</dbReference>
<feature type="domain" description="HTH deoR-type" evidence="4">
    <location>
        <begin position="3"/>
        <end position="58"/>
    </location>
</feature>
<sequence length="266" mass="28746">MLAPARHQRILALLRDRGHVTAAALRRELGVTAMTVWRDLRMLEELGLLRRERGGARPAGQAAGEPDFEMKSDAAAAAKQRIAARAVREFVRAGDTIALEGGTTVAAIIDHLPESQVSIVTNSLPVAQRLRLRRPALAVRVIGGWLSPVSGNMTGPDALREIGRLAASVCFISATAFDREIGPSDPNPLEIEAKRALAAISRRVVLLLDSGKFARRSAAVTLHPRRIDTLITDKRPPAGIPAMLRRHGVRILVCPESTAKDAKSQE</sequence>
<organism evidence="5 6">
    <name type="scientific">Termitidicoccus mucosus</name>
    <dbReference type="NCBI Taxonomy" id="1184151"/>
    <lineage>
        <taxon>Bacteria</taxon>
        <taxon>Pseudomonadati</taxon>
        <taxon>Verrucomicrobiota</taxon>
        <taxon>Opitutia</taxon>
        <taxon>Opitutales</taxon>
        <taxon>Opitutaceae</taxon>
        <taxon>Termitidicoccus</taxon>
    </lineage>
</organism>
<dbReference type="CDD" id="cd00090">
    <property type="entry name" value="HTH_ARSR"/>
    <property type="match status" value="1"/>
</dbReference>
<dbReference type="RefSeq" id="WP_068770235.1">
    <property type="nucleotide sequence ID" value="NZ_CP109796.1"/>
</dbReference>
<dbReference type="OrthoDB" id="9797223at2"/>
<protein>
    <submittedName>
        <fullName evidence="5">DeoR family transcriptional regulator</fullName>
    </submittedName>
</protein>
<evidence type="ECO:0000313" key="5">
    <source>
        <dbReference type="EMBL" id="OAM89773.1"/>
    </source>
</evidence>
<dbReference type="SMART" id="SM00420">
    <property type="entry name" value="HTH_DEOR"/>
    <property type="match status" value="1"/>
</dbReference>
<evidence type="ECO:0000256" key="3">
    <source>
        <dbReference type="ARBA" id="ARBA00023163"/>
    </source>
</evidence>
<dbReference type="InterPro" id="IPR037171">
    <property type="entry name" value="NagB/RpiA_transferase-like"/>
</dbReference>
<dbReference type="SUPFAM" id="SSF46785">
    <property type="entry name" value="Winged helix' DNA-binding domain"/>
    <property type="match status" value="1"/>
</dbReference>
<dbReference type="Proteomes" id="UP000078486">
    <property type="component" value="Unassembled WGS sequence"/>
</dbReference>
<dbReference type="InterPro" id="IPR001034">
    <property type="entry name" value="DeoR_HTH"/>
</dbReference>
<dbReference type="InterPro" id="IPR011991">
    <property type="entry name" value="ArsR-like_HTH"/>
</dbReference>
<keyword evidence="3" id="KW-0804">Transcription</keyword>
<dbReference type="InterPro" id="IPR036388">
    <property type="entry name" value="WH-like_DNA-bd_sf"/>
</dbReference>
<evidence type="ECO:0000256" key="1">
    <source>
        <dbReference type="ARBA" id="ARBA00022491"/>
    </source>
</evidence>
<dbReference type="SUPFAM" id="SSF100950">
    <property type="entry name" value="NagB/RpiA/CoA transferase-like"/>
    <property type="match status" value="1"/>
</dbReference>
<evidence type="ECO:0000313" key="6">
    <source>
        <dbReference type="Proteomes" id="UP000078486"/>
    </source>
</evidence>
<dbReference type="Pfam" id="PF00455">
    <property type="entry name" value="DeoRC"/>
    <property type="match status" value="1"/>
</dbReference>
<keyword evidence="1" id="KW-0678">Repressor</keyword>
<dbReference type="STRING" id="1184151.AW736_10595"/>
<comment type="caution">
    <text evidence="5">The sequence shown here is derived from an EMBL/GenBank/DDBJ whole genome shotgun (WGS) entry which is preliminary data.</text>
</comment>
<dbReference type="PANTHER" id="PTHR30363">
    <property type="entry name" value="HTH-TYPE TRANSCRIPTIONAL REGULATOR SRLR-RELATED"/>
    <property type="match status" value="1"/>
</dbReference>
<dbReference type="PANTHER" id="PTHR30363:SF4">
    <property type="entry name" value="GLYCEROL-3-PHOSPHATE REGULON REPRESSOR"/>
    <property type="match status" value="1"/>
</dbReference>
<dbReference type="InterPro" id="IPR050313">
    <property type="entry name" value="Carb_Metab_HTH_regulators"/>
</dbReference>
<dbReference type="Gene3D" id="1.10.10.10">
    <property type="entry name" value="Winged helix-like DNA-binding domain superfamily/Winged helix DNA-binding domain"/>
    <property type="match status" value="1"/>
</dbReference>
<dbReference type="SMART" id="SM01134">
    <property type="entry name" value="DeoRC"/>
    <property type="match status" value="1"/>
</dbReference>
<gene>
    <name evidence="5" type="ORF">AW736_10595</name>
</gene>
<evidence type="ECO:0000259" key="4">
    <source>
        <dbReference type="PROSITE" id="PS51000"/>
    </source>
</evidence>
<dbReference type="GO" id="GO:0003700">
    <property type="term" value="F:DNA-binding transcription factor activity"/>
    <property type="evidence" value="ECO:0007669"/>
    <property type="project" value="InterPro"/>
</dbReference>
<reference evidence="5 6" key="1">
    <citation type="submission" date="2016-01" db="EMBL/GenBank/DDBJ databases">
        <title>High potential of lignocellulose degradation of a new Verrucomicrobia species.</title>
        <authorList>
            <person name="Wang Y."/>
            <person name="Shi Y."/>
            <person name="Qiu Z."/>
            <person name="Liu S."/>
            <person name="Yang H."/>
        </authorList>
    </citation>
    <scope>NUCLEOTIDE SEQUENCE [LARGE SCALE GENOMIC DNA]</scope>
    <source>
        <strain evidence="5 6">TSB47</strain>
    </source>
</reference>
<dbReference type="EMBL" id="LRRQ01000076">
    <property type="protein sequence ID" value="OAM89773.1"/>
    <property type="molecule type" value="Genomic_DNA"/>
</dbReference>
<keyword evidence="2" id="KW-0805">Transcription regulation</keyword>
<keyword evidence="6" id="KW-1185">Reference proteome</keyword>